<reference evidence="2" key="2">
    <citation type="submission" date="2023-05" db="EMBL/GenBank/DDBJ databases">
        <authorList>
            <person name="Schelkunov M.I."/>
        </authorList>
    </citation>
    <scope>NUCLEOTIDE SEQUENCE</scope>
    <source>
        <strain evidence="2">Hsosn_3</strain>
        <tissue evidence="2">Leaf</tissue>
    </source>
</reference>
<keyword evidence="3" id="KW-1185">Reference proteome</keyword>
<organism evidence="2 3">
    <name type="scientific">Heracleum sosnowskyi</name>
    <dbReference type="NCBI Taxonomy" id="360622"/>
    <lineage>
        <taxon>Eukaryota</taxon>
        <taxon>Viridiplantae</taxon>
        <taxon>Streptophyta</taxon>
        <taxon>Embryophyta</taxon>
        <taxon>Tracheophyta</taxon>
        <taxon>Spermatophyta</taxon>
        <taxon>Magnoliopsida</taxon>
        <taxon>eudicotyledons</taxon>
        <taxon>Gunneridae</taxon>
        <taxon>Pentapetalae</taxon>
        <taxon>asterids</taxon>
        <taxon>campanulids</taxon>
        <taxon>Apiales</taxon>
        <taxon>Apiaceae</taxon>
        <taxon>Apioideae</taxon>
        <taxon>apioid superclade</taxon>
        <taxon>Tordylieae</taxon>
        <taxon>Tordyliinae</taxon>
        <taxon>Heracleum</taxon>
    </lineage>
</organism>
<dbReference type="InterPro" id="IPR056233">
    <property type="entry name" value="Ig_GP210_16th"/>
</dbReference>
<dbReference type="PANTHER" id="PTHR23019">
    <property type="entry name" value="NUCLEAR PORE MEMBRANE GLYCOPROTEIN GP210-RELATED"/>
    <property type="match status" value="1"/>
</dbReference>
<dbReference type="PANTHER" id="PTHR23019:SF0">
    <property type="entry name" value="NUCLEAR PORE MEMBRANE GLYCOPROTEIN 210"/>
    <property type="match status" value="1"/>
</dbReference>
<accession>A0AAD8I4H0</accession>
<dbReference type="InterPro" id="IPR045197">
    <property type="entry name" value="NUP210-like"/>
</dbReference>
<evidence type="ECO:0000313" key="2">
    <source>
        <dbReference type="EMBL" id="KAK1377698.1"/>
    </source>
</evidence>
<dbReference type="EMBL" id="JAUIZM010000006">
    <property type="protein sequence ID" value="KAK1377698.1"/>
    <property type="molecule type" value="Genomic_DNA"/>
</dbReference>
<dbReference type="Pfam" id="PF24427">
    <property type="entry name" value="Ig_GP210_16th"/>
    <property type="match status" value="1"/>
</dbReference>
<reference evidence="2" key="1">
    <citation type="submission" date="2023-02" db="EMBL/GenBank/DDBJ databases">
        <title>Genome of toxic invasive species Heracleum sosnowskyi carries increased number of genes despite the absence of recent whole-genome duplications.</title>
        <authorList>
            <person name="Schelkunov M."/>
            <person name="Shtratnikova V."/>
            <person name="Makarenko M."/>
            <person name="Klepikova A."/>
            <person name="Omelchenko D."/>
            <person name="Novikova G."/>
            <person name="Obukhova E."/>
            <person name="Bogdanov V."/>
            <person name="Penin A."/>
            <person name="Logacheva M."/>
        </authorList>
    </citation>
    <scope>NUCLEOTIDE SEQUENCE</scope>
    <source>
        <strain evidence="2">Hsosn_3</strain>
        <tissue evidence="2">Leaf</tissue>
    </source>
</reference>
<evidence type="ECO:0000259" key="1">
    <source>
        <dbReference type="Pfam" id="PF24427"/>
    </source>
</evidence>
<feature type="domain" description="Nuclear pore complex protein GP210 C-terminal Ig-like" evidence="1">
    <location>
        <begin position="86"/>
        <end position="166"/>
    </location>
</feature>
<evidence type="ECO:0000313" key="3">
    <source>
        <dbReference type="Proteomes" id="UP001237642"/>
    </source>
</evidence>
<dbReference type="Proteomes" id="UP001237642">
    <property type="component" value="Unassembled WGS sequence"/>
</dbReference>
<gene>
    <name evidence="2" type="ORF">POM88_024442</name>
</gene>
<comment type="caution">
    <text evidence="2">The sequence shown here is derived from an EMBL/GenBank/DDBJ whole genome shotgun (WGS) entry which is preliminary data.</text>
</comment>
<sequence>MSEVQGDSDHVDTGTMPFHCKVSFNNFTRIQLFPVQLDSEAEHSVGWIGKLNRTREDTSVSVNASVDSAIFTGEFGILDIDHNSILLNLPSNSNKSVITVTNNADVELQWQGWDQLLITPILGVNQGIAGHAEYEVRVRSVEGLGDKVIISLANNDRRLDIDVNYEPEEKIPRSRMDKFLGVCTNSLSVLVPLSVLLCLLHNKLNAEID</sequence>
<protein>
    <recommendedName>
        <fullName evidence="1">Nuclear pore complex protein GP210 C-terminal Ig-like domain-containing protein</fullName>
    </recommendedName>
</protein>
<name>A0AAD8I4H0_9APIA</name>
<dbReference type="AlphaFoldDB" id="A0AAD8I4H0"/>
<proteinExistence type="predicted"/>